<comment type="pathway">
    <text evidence="7">Pyrimidine metabolism; dUMP biosynthesis; dUMP from dCTP (dUTP route): step 2/2.</text>
</comment>
<evidence type="ECO:0000256" key="4">
    <source>
        <dbReference type="ARBA" id="ARBA00022842"/>
    </source>
</evidence>
<evidence type="ECO:0000256" key="7">
    <source>
        <dbReference type="HAMAP-Rule" id="MF_00116"/>
    </source>
</evidence>
<dbReference type="PANTHER" id="PTHR11241">
    <property type="entry name" value="DEOXYURIDINE 5'-TRIPHOSPHATE NUCLEOTIDOHYDROLASE"/>
    <property type="match status" value="1"/>
</dbReference>
<dbReference type="CDD" id="cd07557">
    <property type="entry name" value="trimeric_dUTPase"/>
    <property type="match status" value="1"/>
</dbReference>
<dbReference type="GO" id="GO:0004170">
    <property type="term" value="F:dUTP diphosphatase activity"/>
    <property type="evidence" value="ECO:0007669"/>
    <property type="project" value="UniProtKB-UniRule"/>
</dbReference>
<feature type="binding site" evidence="7">
    <location>
        <position position="102"/>
    </location>
    <ligand>
        <name>substrate</name>
    </ligand>
</feature>
<dbReference type="InterPro" id="IPR029054">
    <property type="entry name" value="dUTPase-like"/>
</dbReference>
<feature type="binding site" evidence="7">
    <location>
        <begin position="106"/>
        <end position="108"/>
    </location>
    <ligand>
        <name>substrate</name>
    </ligand>
</feature>
<dbReference type="HAMAP" id="MF_00116">
    <property type="entry name" value="dUTPase_bact"/>
    <property type="match status" value="1"/>
</dbReference>
<evidence type="ECO:0000256" key="1">
    <source>
        <dbReference type="ARBA" id="ARBA00006581"/>
    </source>
</evidence>
<dbReference type="EMBL" id="DXEV01000089">
    <property type="protein sequence ID" value="HIX56748.1"/>
    <property type="molecule type" value="Genomic_DNA"/>
</dbReference>
<comment type="function">
    <text evidence="7">This enzyme is involved in nucleotide metabolism: it produces dUMP, the immediate precursor of thymidine nucleotides and it decreases the intracellular concentration of dUTP so that uracil cannot be incorporated into DNA.</text>
</comment>
<protein>
    <recommendedName>
        <fullName evidence="7">Deoxyuridine 5'-triphosphate nucleotidohydrolase</fullName>
        <shortName evidence="7">dUTPase</shortName>
        <ecNumber evidence="7">3.6.1.23</ecNumber>
    </recommendedName>
    <alternativeName>
        <fullName evidence="7">dUTP pyrophosphatase</fullName>
    </alternativeName>
</protein>
<comment type="caution">
    <text evidence="7">Lacks conserved residue(s) required for the propagation of feature annotation.</text>
</comment>
<accession>A0A9D1WCX6</accession>
<organism evidence="9 10">
    <name type="scientific">Candidatus Anaerobiospirillum pullistercoris</name>
    <dbReference type="NCBI Taxonomy" id="2838452"/>
    <lineage>
        <taxon>Bacteria</taxon>
        <taxon>Pseudomonadati</taxon>
        <taxon>Pseudomonadota</taxon>
        <taxon>Gammaproteobacteria</taxon>
        <taxon>Aeromonadales</taxon>
        <taxon>Succinivibrionaceae</taxon>
        <taxon>Anaerobiospirillum</taxon>
    </lineage>
</organism>
<dbReference type="GO" id="GO:0006226">
    <property type="term" value="P:dUMP biosynthetic process"/>
    <property type="evidence" value="ECO:0007669"/>
    <property type="project" value="UniProtKB-UniRule"/>
</dbReference>
<keyword evidence="2 7" id="KW-0479">Metal-binding</keyword>
<evidence type="ECO:0000313" key="10">
    <source>
        <dbReference type="Proteomes" id="UP000886829"/>
    </source>
</evidence>
<dbReference type="Gene3D" id="2.70.40.10">
    <property type="match status" value="1"/>
</dbReference>
<evidence type="ECO:0000256" key="3">
    <source>
        <dbReference type="ARBA" id="ARBA00022801"/>
    </source>
</evidence>
<evidence type="ECO:0000256" key="2">
    <source>
        <dbReference type="ARBA" id="ARBA00022723"/>
    </source>
</evidence>
<dbReference type="InterPro" id="IPR008181">
    <property type="entry name" value="dUTPase"/>
</dbReference>
<dbReference type="NCBIfam" id="TIGR00576">
    <property type="entry name" value="dut"/>
    <property type="match status" value="1"/>
</dbReference>
<dbReference type="InterPro" id="IPR036157">
    <property type="entry name" value="dUTPase-like_sf"/>
</dbReference>
<dbReference type="PANTHER" id="PTHR11241:SF0">
    <property type="entry name" value="DEOXYURIDINE 5'-TRIPHOSPHATE NUCLEOTIDOHYDROLASE"/>
    <property type="match status" value="1"/>
</dbReference>
<dbReference type="InterPro" id="IPR033704">
    <property type="entry name" value="dUTPase_trimeric"/>
</dbReference>
<evidence type="ECO:0000256" key="6">
    <source>
        <dbReference type="ARBA" id="ARBA00047686"/>
    </source>
</evidence>
<reference evidence="9" key="1">
    <citation type="journal article" date="2021" name="PeerJ">
        <title>Extensive microbial diversity within the chicken gut microbiome revealed by metagenomics and culture.</title>
        <authorList>
            <person name="Gilroy R."/>
            <person name="Ravi A."/>
            <person name="Getino M."/>
            <person name="Pursley I."/>
            <person name="Horton D.L."/>
            <person name="Alikhan N.F."/>
            <person name="Baker D."/>
            <person name="Gharbi K."/>
            <person name="Hall N."/>
            <person name="Watson M."/>
            <person name="Adriaenssens E.M."/>
            <person name="Foster-Nyarko E."/>
            <person name="Jarju S."/>
            <person name="Secka A."/>
            <person name="Antonio M."/>
            <person name="Oren A."/>
            <person name="Chaudhuri R.R."/>
            <person name="La Ragione R."/>
            <person name="Hildebrand F."/>
            <person name="Pallen M.J."/>
        </authorList>
    </citation>
    <scope>NUCLEOTIDE SEQUENCE</scope>
    <source>
        <strain evidence="9">USASDec5-558</strain>
    </source>
</reference>
<dbReference type="SUPFAM" id="SSF51283">
    <property type="entry name" value="dUTPase-like"/>
    <property type="match status" value="1"/>
</dbReference>
<keyword evidence="4 7" id="KW-0460">Magnesium</keyword>
<comment type="cofactor">
    <cofactor evidence="7">
        <name>Mg(2+)</name>
        <dbReference type="ChEBI" id="CHEBI:18420"/>
    </cofactor>
</comment>
<dbReference type="GO" id="GO:0046081">
    <property type="term" value="P:dUTP catabolic process"/>
    <property type="evidence" value="ECO:0007669"/>
    <property type="project" value="InterPro"/>
</dbReference>
<dbReference type="NCBIfam" id="NF001862">
    <property type="entry name" value="PRK00601.1"/>
    <property type="match status" value="1"/>
</dbReference>
<comment type="similarity">
    <text evidence="1 7">Belongs to the dUTPase family.</text>
</comment>
<sequence>MTQPTTNNSSQSLPACCGDFAVQMKILDPRLKDGTFPLPQYATDLAAGIDLRAMLDQDVTLAPQQTMLIPTGIAIFMQNPYLCATVLPRSGLGFKHGIVLGNLTGLIDADYQGQLMVPIWNRSQESFTIKVGERIAQMVFVPIVRAKFEVVDDFTATTRGTQGFGSTGTH</sequence>
<dbReference type="AlphaFoldDB" id="A0A9D1WCX6"/>
<evidence type="ECO:0000259" key="8">
    <source>
        <dbReference type="Pfam" id="PF00692"/>
    </source>
</evidence>
<evidence type="ECO:0000256" key="5">
    <source>
        <dbReference type="ARBA" id="ARBA00023080"/>
    </source>
</evidence>
<reference evidence="9" key="2">
    <citation type="submission" date="2021-04" db="EMBL/GenBank/DDBJ databases">
        <authorList>
            <person name="Gilroy R."/>
        </authorList>
    </citation>
    <scope>NUCLEOTIDE SEQUENCE</scope>
    <source>
        <strain evidence="9">USASDec5-558</strain>
    </source>
</reference>
<dbReference type="Pfam" id="PF00692">
    <property type="entry name" value="dUTPase"/>
    <property type="match status" value="1"/>
</dbReference>
<feature type="binding site" evidence="7">
    <location>
        <begin position="89"/>
        <end position="91"/>
    </location>
    <ligand>
        <name>substrate</name>
    </ligand>
</feature>
<comment type="catalytic activity">
    <reaction evidence="6 7">
        <text>dUTP + H2O = dUMP + diphosphate + H(+)</text>
        <dbReference type="Rhea" id="RHEA:10248"/>
        <dbReference type="ChEBI" id="CHEBI:15377"/>
        <dbReference type="ChEBI" id="CHEBI:15378"/>
        <dbReference type="ChEBI" id="CHEBI:33019"/>
        <dbReference type="ChEBI" id="CHEBI:61555"/>
        <dbReference type="ChEBI" id="CHEBI:246422"/>
        <dbReference type="EC" id="3.6.1.23"/>
    </reaction>
</comment>
<gene>
    <name evidence="7 9" type="primary">dut</name>
    <name evidence="9" type="ORF">H9850_04660</name>
</gene>
<name>A0A9D1WCX6_9GAMM</name>
<keyword evidence="3 7" id="KW-0378">Hydrolase</keyword>
<feature type="domain" description="dUTPase-like" evidence="8">
    <location>
        <begin position="36"/>
        <end position="168"/>
    </location>
</feature>
<dbReference type="EC" id="3.6.1.23" evidence="7"/>
<keyword evidence="5 7" id="KW-0546">Nucleotide metabolism</keyword>
<dbReference type="GO" id="GO:0000287">
    <property type="term" value="F:magnesium ion binding"/>
    <property type="evidence" value="ECO:0007669"/>
    <property type="project" value="UniProtKB-UniRule"/>
</dbReference>
<proteinExistence type="inferred from homology"/>
<evidence type="ECO:0000313" key="9">
    <source>
        <dbReference type="EMBL" id="HIX56748.1"/>
    </source>
</evidence>
<dbReference type="Proteomes" id="UP000886829">
    <property type="component" value="Unassembled WGS sequence"/>
</dbReference>
<dbReference type="FunFam" id="2.70.40.10:FF:000002">
    <property type="entry name" value="dUTP diphosphatase"/>
    <property type="match status" value="1"/>
</dbReference>
<comment type="caution">
    <text evidence="9">The sequence shown here is derived from an EMBL/GenBank/DDBJ whole genome shotgun (WGS) entry which is preliminary data.</text>
</comment>